<dbReference type="InterPro" id="IPR005955">
    <property type="entry name" value="GST_Zeta"/>
</dbReference>
<evidence type="ECO:0000259" key="3">
    <source>
        <dbReference type="PROSITE" id="PS50405"/>
    </source>
</evidence>
<organism evidence="4">
    <name type="scientific">Rhizobium leguminosarum</name>
    <dbReference type="NCBI Taxonomy" id="384"/>
    <lineage>
        <taxon>Bacteria</taxon>
        <taxon>Pseudomonadati</taxon>
        <taxon>Pseudomonadota</taxon>
        <taxon>Alphaproteobacteria</taxon>
        <taxon>Hyphomicrobiales</taxon>
        <taxon>Rhizobiaceae</taxon>
        <taxon>Rhizobium/Agrobacterium group</taxon>
        <taxon>Rhizobium</taxon>
    </lineage>
</organism>
<dbReference type="InterPro" id="IPR040079">
    <property type="entry name" value="Glutathione_S-Trfase"/>
</dbReference>
<comment type="similarity">
    <text evidence="1">Belongs to the GST superfamily. Zeta family.</text>
</comment>
<dbReference type="Gene3D" id="1.20.1050.10">
    <property type="match status" value="1"/>
</dbReference>
<dbReference type="Pfam" id="PF13409">
    <property type="entry name" value="GST_N_2"/>
    <property type="match status" value="1"/>
</dbReference>
<gene>
    <name evidence="4" type="ORF">A4A59_18070</name>
</gene>
<protein>
    <submittedName>
        <fullName evidence="4">Maleylacetoacetate isomerase</fullName>
    </submittedName>
</protein>
<dbReference type="InterPro" id="IPR010987">
    <property type="entry name" value="Glutathione-S-Trfase_C-like"/>
</dbReference>
<dbReference type="EMBL" id="LVYU01000093">
    <property type="protein sequence ID" value="KZB00312.1"/>
    <property type="molecule type" value="Genomic_DNA"/>
</dbReference>
<evidence type="ECO:0000313" key="4">
    <source>
        <dbReference type="EMBL" id="KZB00312.1"/>
    </source>
</evidence>
<dbReference type="AlphaFoldDB" id="A0A154IIR9"/>
<dbReference type="PROSITE" id="PS50404">
    <property type="entry name" value="GST_NTER"/>
    <property type="match status" value="1"/>
</dbReference>
<dbReference type="RefSeq" id="WP_062942171.1">
    <property type="nucleotide sequence ID" value="NZ_CP171844.1"/>
</dbReference>
<dbReference type="InterPro" id="IPR036249">
    <property type="entry name" value="Thioredoxin-like_sf"/>
</dbReference>
<dbReference type="SFLD" id="SFLDS00019">
    <property type="entry name" value="Glutathione_Transferase_(cytos"/>
    <property type="match status" value="1"/>
</dbReference>
<dbReference type="GO" id="GO:0004364">
    <property type="term" value="F:glutathione transferase activity"/>
    <property type="evidence" value="ECO:0007669"/>
    <property type="project" value="TreeGrafter"/>
</dbReference>
<feature type="domain" description="GST N-terminal" evidence="2">
    <location>
        <begin position="1"/>
        <end position="83"/>
    </location>
</feature>
<name>A0A154IIR9_RHILE</name>
<sequence>MKLYQNEISSATSRVRIALALKGLSAEALPVTILGEDSESRQAGYRSINPQGLVPALLTDSGVLLTQSLAIVEYLNELQPEPPLLPDTAEDRALTRSIALAITAEIHALLPPRIGLHLRAAFQADTDAVTAWDRHWVGEGMAAVETMIAGRRQGAFAVGNRPSIADIFLFPQSIGARRLGFDLTRWPNIAEIVARQEAIPAFRDNAPAPRR</sequence>
<dbReference type="Pfam" id="PF13410">
    <property type="entry name" value="GST_C_2"/>
    <property type="match status" value="1"/>
</dbReference>
<reference evidence="4" key="1">
    <citation type="submission" date="2016-03" db="EMBL/GenBank/DDBJ databases">
        <title>Microsymbionts genomes from the relict species Vavilovia formosa.</title>
        <authorList>
            <person name="Chirak E."/>
            <person name="Kimeklis A."/>
            <person name="Kopat V."/>
            <person name="Andronov E."/>
        </authorList>
    </citation>
    <scope>NUCLEOTIDE SEQUENCE [LARGE SCALE GENOMIC DNA]</scope>
    <source>
        <strain evidence="4">Vaf12</strain>
    </source>
</reference>
<dbReference type="SFLD" id="SFLDG00358">
    <property type="entry name" value="Main_(cytGST)"/>
    <property type="match status" value="1"/>
</dbReference>
<evidence type="ECO:0000259" key="2">
    <source>
        <dbReference type="PROSITE" id="PS50404"/>
    </source>
</evidence>
<keyword evidence="4" id="KW-0413">Isomerase</keyword>
<dbReference type="GO" id="GO:0006559">
    <property type="term" value="P:L-phenylalanine catabolic process"/>
    <property type="evidence" value="ECO:0007669"/>
    <property type="project" value="TreeGrafter"/>
</dbReference>
<comment type="caution">
    <text evidence="4">The sequence shown here is derived from an EMBL/GenBank/DDBJ whole genome shotgun (WGS) entry which is preliminary data.</text>
</comment>
<accession>A0A154IIR9</accession>
<dbReference type="GO" id="GO:0016034">
    <property type="term" value="F:maleylacetoacetate isomerase activity"/>
    <property type="evidence" value="ECO:0007669"/>
    <property type="project" value="TreeGrafter"/>
</dbReference>
<dbReference type="PANTHER" id="PTHR42673:SF21">
    <property type="entry name" value="GLUTATHIONE S-TRANSFERASE YFCF"/>
    <property type="match status" value="1"/>
</dbReference>
<dbReference type="NCBIfam" id="TIGR01262">
    <property type="entry name" value="maiA"/>
    <property type="match status" value="1"/>
</dbReference>
<dbReference type="InterPro" id="IPR004045">
    <property type="entry name" value="Glutathione_S-Trfase_N"/>
</dbReference>
<proteinExistence type="inferred from homology"/>
<dbReference type="PROSITE" id="PS50405">
    <property type="entry name" value="GST_CTER"/>
    <property type="match status" value="1"/>
</dbReference>
<dbReference type="GO" id="GO:0006749">
    <property type="term" value="P:glutathione metabolic process"/>
    <property type="evidence" value="ECO:0007669"/>
    <property type="project" value="TreeGrafter"/>
</dbReference>
<dbReference type="SUPFAM" id="SSF52833">
    <property type="entry name" value="Thioredoxin-like"/>
    <property type="match status" value="1"/>
</dbReference>
<feature type="domain" description="GST C-terminal" evidence="3">
    <location>
        <begin position="88"/>
        <end position="211"/>
    </location>
</feature>
<dbReference type="InterPro" id="IPR036282">
    <property type="entry name" value="Glutathione-S-Trfase_C_sf"/>
</dbReference>
<dbReference type="PANTHER" id="PTHR42673">
    <property type="entry name" value="MALEYLACETOACETATE ISOMERASE"/>
    <property type="match status" value="1"/>
</dbReference>
<dbReference type="GO" id="GO:0005737">
    <property type="term" value="C:cytoplasm"/>
    <property type="evidence" value="ECO:0007669"/>
    <property type="project" value="InterPro"/>
</dbReference>
<dbReference type="Gene3D" id="3.40.30.10">
    <property type="entry name" value="Glutaredoxin"/>
    <property type="match status" value="1"/>
</dbReference>
<dbReference type="SUPFAM" id="SSF47616">
    <property type="entry name" value="GST C-terminal domain-like"/>
    <property type="match status" value="1"/>
</dbReference>
<evidence type="ECO:0000256" key="1">
    <source>
        <dbReference type="ARBA" id="ARBA00010007"/>
    </source>
</evidence>